<keyword evidence="2" id="KW-1185">Reference proteome</keyword>
<dbReference type="Gene3D" id="3.90.1200.10">
    <property type="match status" value="1"/>
</dbReference>
<dbReference type="SUPFAM" id="SSF56112">
    <property type="entry name" value="Protein kinase-like (PK-like)"/>
    <property type="match status" value="1"/>
</dbReference>
<evidence type="ECO:0000313" key="1">
    <source>
        <dbReference type="EMBL" id="MFC4411262.1"/>
    </source>
</evidence>
<dbReference type="RefSeq" id="WP_378155981.1">
    <property type="nucleotide sequence ID" value="NZ_JBHSEC010000019.1"/>
</dbReference>
<comment type="caution">
    <text evidence="1">The sequence shown here is derived from an EMBL/GenBank/DDBJ whole genome shotgun (WGS) entry which is preliminary data.</text>
</comment>
<organism evidence="1 2">
    <name type="scientific">Chungangia koreensis</name>
    <dbReference type="NCBI Taxonomy" id="752657"/>
    <lineage>
        <taxon>Bacteria</taxon>
        <taxon>Bacillati</taxon>
        <taxon>Bacillota</taxon>
        <taxon>Bacilli</taxon>
        <taxon>Lactobacillales</taxon>
        <taxon>Chungangia</taxon>
    </lineage>
</organism>
<dbReference type="InterPro" id="IPR011009">
    <property type="entry name" value="Kinase-like_dom_sf"/>
</dbReference>
<dbReference type="InterPro" id="IPR006748">
    <property type="entry name" value="NH2Glyco/OHUrea_AB-resist_kin"/>
</dbReference>
<name>A0ABV8XA62_9LACT</name>
<proteinExistence type="predicted"/>
<protein>
    <submittedName>
        <fullName evidence="1">Aminoglycoside phosphotransferase family protein</fullName>
    </submittedName>
</protein>
<evidence type="ECO:0000313" key="2">
    <source>
        <dbReference type="Proteomes" id="UP001595817"/>
    </source>
</evidence>
<sequence>MFTQKIIGAFGKEGEEFLKGLEEKIKKISEHWDLTIEGHVENLSYNYVAKAIDQNSMPVILKIGVANFDFKNEAITVRAYNGKGCAKLLREDVQAGAMLLERLQPGMMLFELSEKEAVEHFAEVWKSIRRPFPPDWPFPTILDWSKGLDRYLDYVKSSEERIPVKMVKRAKAIFDDLMKTSENLELLHGDLHHENILYSDEKGWSAIDPKGVVGDPYFDLTSFLTNHLFEKANPKSVFEFRINRLISLLNLDRDRFLRASFAMAMLYACWGMEDQDNEGALNTFTCAEWLDEFILSSTCK</sequence>
<dbReference type="Pfam" id="PF04655">
    <property type="entry name" value="APH_6_hur"/>
    <property type="match status" value="1"/>
</dbReference>
<reference evidence="2" key="1">
    <citation type="journal article" date="2019" name="Int. J. Syst. Evol. Microbiol.">
        <title>The Global Catalogue of Microorganisms (GCM) 10K type strain sequencing project: providing services to taxonomists for standard genome sequencing and annotation.</title>
        <authorList>
            <consortium name="The Broad Institute Genomics Platform"/>
            <consortium name="The Broad Institute Genome Sequencing Center for Infectious Disease"/>
            <person name="Wu L."/>
            <person name="Ma J."/>
        </authorList>
    </citation>
    <scope>NUCLEOTIDE SEQUENCE [LARGE SCALE GENOMIC DNA]</scope>
    <source>
        <strain evidence="2">CCUG 59778</strain>
    </source>
</reference>
<dbReference type="EMBL" id="JBHSEC010000019">
    <property type="protein sequence ID" value="MFC4411262.1"/>
    <property type="molecule type" value="Genomic_DNA"/>
</dbReference>
<dbReference type="Proteomes" id="UP001595817">
    <property type="component" value="Unassembled WGS sequence"/>
</dbReference>
<accession>A0ABV8XA62</accession>
<gene>
    <name evidence="1" type="ORF">ACFOZY_12605</name>
</gene>